<protein>
    <submittedName>
        <fullName evidence="2">10207_t:CDS:1</fullName>
    </submittedName>
</protein>
<feature type="domain" description="TLDc" evidence="1">
    <location>
        <begin position="205"/>
        <end position="308"/>
    </location>
</feature>
<comment type="caution">
    <text evidence="2">The sequence shown here is derived from an EMBL/GenBank/DDBJ whole genome shotgun (WGS) entry which is preliminary data.</text>
</comment>
<evidence type="ECO:0000313" key="2">
    <source>
        <dbReference type="EMBL" id="CAG8630493.1"/>
    </source>
</evidence>
<proteinExistence type="predicted"/>
<keyword evidence="3" id="KW-1185">Reference proteome</keyword>
<reference evidence="2" key="1">
    <citation type="submission" date="2021-06" db="EMBL/GenBank/DDBJ databases">
        <authorList>
            <person name="Kallberg Y."/>
            <person name="Tangrot J."/>
            <person name="Rosling A."/>
        </authorList>
    </citation>
    <scope>NUCLEOTIDE SEQUENCE</scope>
    <source>
        <strain evidence="2">MT106</strain>
    </source>
</reference>
<dbReference type="Pfam" id="PF07534">
    <property type="entry name" value="TLD"/>
    <property type="match status" value="1"/>
</dbReference>
<accession>A0A9N9DBR9</accession>
<dbReference type="PROSITE" id="PS51886">
    <property type="entry name" value="TLDC"/>
    <property type="match status" value="1"/>
</dbReference>
<dbReference type="EMBL" id="CAJVPL010003320">
    <property type="protein sequence ID" value="CAG8630493.1"/>
    <property type="molecule type" value="Genomic_DNA"/>
</dbReference>
<organism evidence="2 3">
    <name type="scientific">Ambispora gerdemannii</name>
    <dbReference type="NCBI Taxonomy" id="144530"/>
    <lineage>
        <taxon>Eukaryota</taxon>
        <taxon>Fungi</taxon>
        <taxon>Fungi incertae sedis</taxon>
        <taxon>Mucoromycota</taxon>
        <taxon>Glomeromycotina</taxon>
        <taxon>Glomeromycetes</taxon>
        <taxon>Archaeosporales</taxon>
        <taxon>Ambisporaceae</taxon>
        <taxon>Ambispora</taxon>
    </lineage>
</organism>
<dbReference type="InterPro" id="IPR006571">
    <property type="entry name" value="TLDc_dom"/>
</dbReference>
<name>A0A9N9DBR9_9GLOM</name>
<dbReference type="Gene3D" id="1.25.40.420">
    <property type="match status" value="1"/>
</dbReference>
<gene>
    <name evidence="2" type="ORF">AGERDE_LOCUS10504</name>
</gene>
<dbReference type="Proteomes" id="UP000789831">
    <property type="component" value="Unassembled WGS sequence"/>
</dbReference>
<sequence length="308" mass="36174">MFELTKILIKDLTELLKNSDDYNINIIAGENRDIKSFRLTRLCFVHVHRIFDVHYQVAGQEKKVFIYRTGVVDLDLESGENILSLLVAADELEIHELIHHAQDNLMVKKSTWIQQNLVKIMHTIYLHESFKKIKRTCLKTISEEPHMIFKSEDSLSLEKSVLVSLLKRDDLAMDEIEIWNSIVKFGDISSDDYFEKDAKMENLGYYLKNSNQQFAKLQPLDQVSSNKCDVLQYKFKLLYRGSRDGFVATRYRQFYGAQYNIVVFVKINQTGKIIGGYNPKKWDENINHNRCNNASDAFIFTFDKWKRY</sequence>
<dbReference type="AlphaFoldDB" id="A0A9N9DBR9"/>
<dbReference type="OrthoDB" id="6142220at2759"/>
<evidence type="ECO:0000313" key="3">
    <source>
        <dbReference type="Proteomes" id="UP000789831"/>
    </source>
</evidence>
<evidence type="ECO:0000259" key="1">
    <source>
        <dbReference type="PROSITE" id="PS51886"/>
    </source>
</evidence>